<keyword evidence="2" id="KW-0813">Transport</keyword>
<dbReference type="PROSITE" id="PS50893">
    <property type="entry name" value="ABC_TRANSPORTER_2"/>
    <property type="match status" value="1"/>
</dbReference>
<gene>
    <name evidence="6" type="ORF">METZ01_LOCUS179712</name>
</gene>
<name>A0A382CKW0_9ZZZZ</name>
<dbReference type="GO" id="GO:0005524">
    <property type="term" value="F:ATP binding"/>
    <property type="evidence" value="ECO:0007669"/>
    <property type="project" value="UniProtKB-KW"/>
</dbReference>
<evidence type="ECO:0000256" key="2">
    <source>
        <dbReference type="ARBA" id="ARBA00022448"/>
    </source>
</evidence>
<organism evidence="6">
    <name type="scientific">marine metagenome</name>
    <dbReference type="NCBI Taxonomy" id="408172"/>
    <lineage>
        <taxon>unclassified sequences</taxon>
        <taxon>metagenomes</taxon>
        <taxon>ecological metagenomes</taxon>
    </lineage>
</organism>
<protein>
    <recommendedName>
        <fullName evidence="5">ABC transporter domain-containing protein</fullName>
    </recommendedName>
</protein>
<dbReference type="PANTHER" id="PTHR42734">
    <property type="entry name" value="METAL TRANSPORT SYSTEM ATP-BINDING PROTEIN TM_0124-RELATED"/>
    <property type="match status" value="1"/>
</dbReference>
<evidence type="ECO:0000256" key="4">
    <source>
        <dbReference type="ARBA" id="ARBA00022840"/>
    </source>
</evidence>
<dbReference type="GO" id="GO:0016887">
    <property type="term" value="F:ATP hydrolysis activity"/>
    <property type="evidence" value="ECO:0007669"/>
    <property type="project" value="InterPro"/>
</dbReference>
<dbReference type="InterPro" id="IPR050153">
    <property type="entry name" value="Metal_Ion_Import_ABC"/>
</dbReference>
<comment type="similarity">
    <text evidence="1">Belongs to the ABC transporter superfamily.</text>
</comment>
<evidence type="ECO:0000256" key="3">
    <source>
        <dbReference type="ARBA" id="ARBA00022741"/>
    </source>
</evidence>
<dbReference type="AlphaFoldDB" id="A0A382CKW0"/>
<accession>A0A382CKW0</accession>
<reference evidence="6" key="1">
    <citation type="submission" date="2018-05" db="EMBL/GenBank/DDBJ databases">
        <authorList>
            <person name="Lanie J.A."/>
            <person name="Ng W.-L."/>
            <person name="Kazmierczak K.M."/>
            <person name="Andrzejewski T.M."/>
            <person name="Davidsen T.M."/>
            <person name="Wayne K.J."/>
            <person name="Tettelin H."/>
            <person name="Glass J.I."/>
            <person name="Rusch D."/>
            <person name="Podicherti R."/>
            <person name="Tsui H.-C.T."/>
            <person name="Winkler M.E."/>
        </authorList>
    </citation>
    <scope>NUCLEOTIDE SEQUENCE</scope>
</reference>
<feature type="domain" description="ABC transporter" evidence="5">
    <location>
        <begin position="1"/>
        <end position="220"/>
    </location>
</feature>
<dbReference type="Gene3D" id="3.40.50.300">
    <property type="entry name" value="P-loop containing nucleotide triphosphate hydrolases"/>
    <property type="match status" value="1"/>
</dbReference>
<evidence type="ECO:0000259" key="5">
    <source>
        <dbReference type="PROSITE" id="PS50893"/>
    </source>
</evidence>
<dbReference type="InterPro" id="IPR003593">
    <property type="entry name" value="AAA+_ATPase"/>
</dbReference>
<dbReference type="EMBL" id="UINC01035060">
    <property type="protein sequence ID" value="SVB26858.1"/>
    <property type="molecule type" value="Genomic_DNA"/>
</dbReference>
<dbReference type="Pfam" id="PF00005">
    <property type="entry name" value="ABC_tran"/>
    <property type="match status" value="1"/>
</dbReference>
<sequence>MFANLIIKEGEKILLIGPNGSGKSSLIQLISGHIAPSKGEVLLKNIHKANKGSKEISELISYMPQSPYLPLHFDVFDFVITGRFSNRNIKTNLSENDYKLTMKILKKINLFNKWDSKLAHLSGGEKQLALLAHNLIQNKPVQLFDEPTSNLDPFNQSEVMNLILYSPLNKPITTIVSTHDINFAWKFNRVIMMKNGVIFKDGSPNKIINTKNLSSLYEKEIKVKIINNKHFVLTH</sequence>
<evidence type="ECO:0000313" key="6">
    <source>
        <dbReference type="EMBL" id="SVB26858.1"/>
    </source>
</evidence>
<dbReference type="SMART" id="SM00382">
    <property type="entry name" value="AAA"/>
    <property type="match status" value="1"/>
</dbReference>
<keyword evidence="3" id="KW-0547">Nucleotide-binding</keyword>
<evidence type="ECO:0000256" key="1">
    <source>
        <dbReference type="ARBA" id="ARBA00005417"/>
    </source>
</evidence>
<dbReference type="SUPFAM" id="SSF52540">
    <property type="entry name" value="P-loop containing nucleoside triphosphate hydrolases"/>
    <property type="match status" value="1"/>
</dbReference>
<dbReference type="InterPro" id="IPR027417">
    <property type="entry name" value="P-loop_NTPase"/>
</dbReference>
<keyword evidence="4" id="KW-0067">ATP-binding</keyword>
<dbReference type="PANTHER" id="PTHR42734:SF6">
    <property type="entry name" value="MOLYBDATE IMPORT ATP-BINDING PROTEIN MOLC"/>
    <property type="match status" value="1"/>
</dbReference>
<dbReference type="InterPro" id="IPR003439">
    <property type="entry name" value="ABC_transporter-like_ATP-bd"/>
</dbReference>
<proteinExistence type="inferred from homology"/>